<evidence type="ECO:0000313" key="3">
    <source>
        <dbReference type="EMBL" id="MBE3608240.1"/>
    </source>
</evidence>
<dbReference type="RefSeq" id="WP_169938298.1">
    <property type="nucleotide sequence ID" value="NZ_CP012545.1"/>
</dbReference>
<keyword evidence="1" id="KW-0472">Membrane</keyword>
<evidence type="ECO:0000256" key="1">
    <source>
        <dbReference type="SAM" id="Phobius"/>
    </source>
</evidence>
<dbReference type="InterPro" id="IPR005625">
    <property type="entry name" value="PepSY-ass_TM"/>
</dbReference>
<keyword evidence="1" id="KW-1133">Transmembrane helix</keyword>
<evidence type="ECO:0000313" key="5">
    <source>
        <dbReference type="Proteomes" id="UP001318760"/>
    </source>
</evidence>
<evidence type="ECO:0000313" key="2">
    <source>
        <dbReference type="EMBL" id="MBE2987005.1"/>
    </source>
</evidence>
<feature type="transmembrane region" description="Helical" evidence="1">
    <location>
        <begin position="12"/>
        <end position="36"/>
    </location>
</feature>
<dbReference type="AlphaFoldDB" id="A0AAW3ZT43"/>
<reference evidence="2 5" key="2">
    <citation type="submission" date="2020-10" db="EMBL/GenBank/DDBJ databases">
        <title>Campylobacter californiensis sp. nov. isolated from cattle and feral swine in California.</title>
        <authorList>
            <person name="Miller W.G."/>
        </authorList>
    </citation>
    <scope>NUCLEOTIDE SEQUENCE [LARGE SCALE GENOMIC DNA]</scope>
    <source>
        <strain evidence="2 5">RM12919</strain>
    </source>
</reference>
<keyword evidence="1" id="KW-0812">Transmembrane</keyword>
<sequence length="366" mass="41784">MLFRRNKFVFNLHLLLSFLATLPLLIITLSAVFVQYQNEIIGVVNSSNLKVEPLDEKRLKPSEILENIIKKYEKIGFASMQISSLKDDALIARIQTTNSLQTLFINPYTGDIKEDKTRQVAQFMLMLHRNLALSFMQNDTARIAGKHIVAISTVSLVLLILSGIWLYMPLLRRGIKNAMSISFKSRGYAFLYKIHGVLGVWCALFLLIMALTGLYWSYGFIKNGVNKAFGLQTASMSHKHHKRAFNPLDSEKFKYIDEIYDDSNLRDTTLVVQGGIYSVRHDKGDERFFKVAKNGKLMEFSSEIKVEPNKNDSKFKTPRDVSRFVLSIHQGDVFGEVGRAIFSLVCILFCILTISGFMLTFKRINR</sequence>
<gene>
    <name evidence="2" type="ORF">CCAL12919_07715</name>
    <name evidence="3" type="ORF">CCAL9337_05830</name>
</gene>
<dbReference type="EMBL" id="JADBHS010000015">
    <property type="protein sequence ID" value="MBE2987005.1"/>
    <property type="molecule type" value="Genomic_DNA"/>
</dbReference>
<accession>A0AAW3ZT43</accession>
<keyword evidence="4" id="KW-1185">Reference proteome</keyword>
<proteinExistence type="predicted"/>
<dbReference type="PANTHER" id="PTHR34219">
    <property type="entry name" value="IRON-REGULATED INNER MEMBRANE PROTEIN-RELATED"/>
    <property type="match status" value="1"/>
</dbReference>
<comment type="caution">
    <text evidence="3">The sequence shown here is derived from an EMBL/GenBank/DDBJ whole genome shotgun (WGS) entry which is preliminary data.</text>
</comment>
<feature type="transmembrane region" description="Helical" evidence="1">
    <location>
        <begin position="148"/>
        <end position="168"/>
    </location>
</feature>
<evidence type="ECO:0000313" key="4">
    <source>
        <dbReference type="Proteomes" id="UP000650616"/>
    </source>
</evidence>
<dbReference type="Proteomes" id="UP000650616">
    <property type="component" value="Unassembled WGS sequence"/>
</dbReference>
<dbReference type="EMBL" id="LIWG01000006">
    <property type="protein sequence ID" value="MBE3608240.1"/>
    <property type="molecule type" value="Genomic_DNA"/>
</dbReference>
<feature type="transmembrane region" description="Helical" evidence="1">
    <location>
        <begin position="189"/>
        <end position="216"/>
    </location>
</feature>
<protein>
    <submittedName>
        <fullName evidence="3">PepSY domain-containing protein</fullName>
    </submittedName>
</protein>
<name>A0AAW3ZT43_9BACT</name>
<dbReference type="Pfam" id="PF03929">
    <property type="entry name" value="PepSY_TM"/>
    <property type="match status" value="1"/>
</dbReference>
<feature type="transmembrane region" description="Helical" evidence="1">
    <location>
        <begin position="340"/>
        <end position="361"/>
    </location>
</feature>
<organism evidence="3 4">
    <name type="scientific">Campylobacter californiensis</name>
    <dbReference type="NCBI Taxonomy" id="1032243"/>
    <lineage>
        <taxon>Bacteria</taxon>
        <taxon>Pseudomonadati</taxon>
        <taxon>Campylobacterota</taxon>
        <taxon>Epsilonproteobacteria</taxon>
        <taxon>Campylobacterales</taxon>
        <taxon>Campylobacteraceae</taxon>
        <taxon>Campylobacter</taxon>
    </lineage>
</organism>
<dbReference type="Proteomes" id="UP001318760">
    <property type="component" value="Unassembled WGS sequence"/>
</dbReference>
<reference evidence="3 4" key="1">
    <citation type="submission" date="2015-08" db="EMBL/GenBank/DDBJ databases">
        <title>Comparative genomics of the Campylobacter concisus group.</title>
        <authorList>
            <person name="Yee E."/>
            <person name="Chapman M.H."/>
            <person name="Huynh S."/>
            <person name="Bono J.L."/>
            <person name="On S.L."/>
            <person name="St Leger J."/>
            <person name="Foster G."/>
            <person name="Parker C.T."/>
            <person name="Miller W.G."/>
        </authorList>
    </citation>
    <scope>NUCLEOTIDE SEQUENCE [LARGE SCALE GENOMIC DNA]</scope>
    <source>
        <strain evidence="3 4">RM9337</strain>
    </source>
</reference>